<dbReference type="Pfam" id="PF00990">
    <property type="entry name" value="GGDEF"/>
    <property type="match status" value="1"/>
</dbReference>
<dbReference type="OrthoDB" id="9813903at2"/>
<evidence type="ECO:0000313" key="2">
    <source>
        <dbReference type="EMBL" id="QBE66434.1"/>
    </source>
</evidence>
<reference evidence="2 3" key="1">
    <citation type="submission" date="2019-02" db="EMBL/GenBank/DDBJ databases">
        <title>Draft Genome Sequences of Six Type Strains of the Genus Massilia.</title>
        <authorList>
            <person name="Miess H."/>
            <person name="Frediansyhah A."/>
            <person name="Gross H."/>
        </authorList>
    </citation>
    <scope>NUCLEOTIDE SEQUENCE [LARGE SCALE GENOMIC DNA]</scope>
    <source>
        <strain evidence="2 3">DSM 17473</strain>
    </source>
</reference>
<dbReference type="InterPro" id="IPR029787">
    <property type="entry name" value="Nucleotide_cyclase"/>
</dbReference>
<dbReference type="AlphaFoldDB" id="A0A4P6L4R1"/>
<dbReference type="Proteomes" id="UP000290637">
    <property type="component" value="Chromosome"/>
</dbReference>
<evidence type="ECO:0000259" key="1">
    <source>
        <dbReference type="PROSITE" id="PS50887"/>
    </source>
</evidence>
<dbReference type="InterPro" id="IPR052163">
    <property type="entry name" value="DGC-Regulatory_Protein"/>
</dbReference>
<dbReference type="SUPFAM" id="SSF55073">
    <property type="entry name" value="Nucleotide cyclase"/>
    <property type="match status" value="1"/>
</dbReference>
<feature type="domain" description="GGDEF" evidence="1">
    <location>
        <begin position="1"/>
        <end position="133"/>
    </location>
</feature>
<gene>
    <name evidence="2" type="ORF">EWM63_28565</name>
</gene>
<sequence>MLALLFIDPDGFKQVNDTMGHHTGPPADWRGAAEDRDGTAYRYGRAAGRRRIQRLACGREPGAPECLRSGRKILGDLQAPFLNGTSGVGIGASIGLVVWEGARSAADFEHLLQLADARMYLAKQSGKNRVVGP</sequence>
<evidence type="ECO:0000313" key="3">
    <source>
        <dbReference type="Proteomes" id="UP000290637"/>
    </source>
</evidence>
<name>A0A4P6L4R1_9BURK</name>
<accession>A0A4P6L4R1</accession>
<dbReference type="PANTHER" id="PTHR46663">
    <property type="entry name" value="DIGUANYLATE CYCLASE DGCT-RELATED"/>
    <property type="match status" value="1"/>
</dbReference>
<dbReference type="KEGG" id="plue:EWM63_28565"/>
<organism evidence="2 3">
    <name type="scientific">Pseudoduganella lutea</name>
    <dbReference type="NCBI Taxonomy" id="321985"/>
    <lineage>
        <taxon>Bacteria</taxon>
        <taxon>Pseudomonadati</taxon>
        <taxon>Pseudomonadota</taxon>
        <taxon>Betaproteobacteria</taxon>
        <taxon>Burkholderiales</taxon>
        <taxon>Oxalobacteraceae</taxon>
        <taxon>Telluria group</taxon>
        <taxon>Pseudoduganella</taxon>
    </lineage>
</organism>
<dbReference type="PROSITE" id="PS50887">
    <property type="entry name" value="GGDEF"/>
    <property type="match status" value="1"/>
</dbReference>
<dbReference type="InterPro" id="IPR043128">
    <property type="entry name" value="Rev_trsase/Diguanyl_cyclase"/>
</dbReference>
<keyword evidence="3" id="KW-1185">Reference proteome</keyword>
<dbReference type="InterPro" id="IPR000160">
    <property type="entry name" value="GGDEF_dom"/>
</dbReference>
<dbReference type="Gene3D" id="3.30.70.270">
    <property type="match status" value="2"/>
</dbReference>
<dbReference type="PANTHER" id="PTHR46663:SF2">
    <property type="entry name" value="GGDEF DOMAIN-CONTAINING PROTEIN"/>
    <property type="match status" value="1"/>
</dbReference>
<protein>
    <submittedName>
        <fullName evidence="2">Diguanylate cyclase</fullName>
    </submittedName>
</protein>
<proteinExistence type="predicted"/>
<dbReference type="EMBL" id="CP035913">
    <property type="protein sequence ID" value="QBE66434.1"/>
    <property type="molecule type" value="Genomic_DNA"/>
</dbReference>